<proteinExistence type="predicted"/>
<name>A0ABR1HNY4_9HYPO</name>
<reference evidence="2 3" key="1">
    <citation type="journal article" date="2025" name="Microbiol. Resour. Announc.">
        <title>Draft genome sequences for Neonectria magnoliae and Neonectria punicea, canker pathogens of Liriodendron tulipifera and Acer saccharum in West Virginia.</title>
        <authorList>
            <person name="Petronek H.M."/>
            <person name="Kasson M.T."/>
            <person name="Metheny A.M."/>
            <person name="Stauder C.M."/>
            <person name="Lovett B."/>
            <person name="Lynch S.C."/>
            <person name="Garnas J.R."/>
            <person name="Kasson L.R."/>
            <person name="Stajich J.E."/>
        </authorList>
    </citation>
    <scope>NUCLEOTIDE SEQUENCE [LARGE SCALE GENOMIC DNA]</scope>
    <source>
        <strain evidence="2 3">NRRL 64653</strain>
    </source>
</reference>
<accession>A0ABR1HNY4</accession>
<gene>
    <name evidence="2" type="ORF">QQX98_001457</name>
</gene>
<organism evidence="2 3">
    <name type="scientific">Neonectria punicea</name>
    <dbReference type="NCBI Taxonomy" id="979145"/>
    <lineage>
        <taxon>Eukaryota</taxon>
        <taxon>Fungi</taxon>
        <taxon>Dikarya</taxon>
        <taxon>Ascomycota</taxon>
        <taxon>Pezizomycotina</taxon>
        <taxon>Sordariomycetes</taxon>
        <taxon>Hypocreomycetidae</taxon>
        <taxon>Hypocreales</taxon>
        <taxon>Nectriaceae</taxon>
        <taxon>Neonectria</taxon>
    </lineage>
</organism>
<feature type="region of interest" description="Disordered" evidence="1">
    <location>
        <begin position="156"/>
        <end position="184"/>
    </location>
</feature>
<dbReference type="Proteomes" id="UP001498476">
    <property type="component" value="Unassembled WGS sequence"/>
</dbReference>
<sequence length="184" mass="20713">MAPLEDHWNRMGFGTSSQHHRTPISTTNLLSTRPAEMYQRSLVVKTAAPPWLQYCYLLRIIDFKASKASRAFRNLDPSVDAVETALFVQLENKPISGLVYTVLPDKHTRKFVHHTSSCGDPKEEPDFDSDSPIGYIFKSDFEKVFPGILGSCPPPSVPSYEQLTQSDNSKHTNRLKLSLMESAD</sequence>
<feature type="region of interest" description="Disordered" evidence="1">
    <location>
        <begin position="1"/>
        <end position="23"/>
    </location>
</feature>
<evidence type="ECO:0000256" key="1">
    <source>
        <dbReference type="SAM" id="MobiDB-lite"/>
    </source>
</evidence>
<dbReference type="EMBL" id="JAZAVJ010000014">
    <property type="protein sequence ID" value="KAK7422669.1"/>
    <property type="molecule type" value="Genomic_DNA"/>
</dbReference>
<evidence type="ECO:0000313" key="2">
    <source>
        <dbReference type="EMBL" id="KAK7422669.1"/>
    </source>
</evidence>
<keyword evidence="3" id="KW-1185">Reference proteome</keyword>
<evidence type="ECO:0000313" key="3">
    <source>
        <dbReference type="Proteomes" id="UP001498476"/>
    </source>
</evidence>
<comment type="caution">
    <text evidence="2">The sequence shown here is derived from an EMBL/GenBank/DDBJ whole genome shotgun (WGS) entry which is preliminary data.</text>
</comment>
<protein>
    <submittedName>
        <fullName evidence="2">Uncharacterized protein</fullName>
    </submittedName>
</protein>